<evidence type="ECO:0000313" key="1">
    <source>
        <dbReference type="EMBL" id="MBB5071467.1"/>
    </source>
</evidence>
<gene>
    <name evidence="1" type="ORF">BJ969_004555</name>
</gene>
<sequence length="50" mass="4915">MNASEAIFGDVFEAVSTDAAALSATEHSVSVENADTPTSAPCVITVAGGC</sequence>
<proteinExistence type="predicted"/>
<dbReference type="AlphaFoldDB" id="A0A840NTF4"/>
<evidence type="ECO:0000313" key="2">
    <source>
        <dbReference type="Proteomes" id="UP000580474"/>
    </source>
</evidence>
<dbReference type="RefSeq" id="WP_184481835.1">
    <property type="nucleotide sequence ID" value="NZ_JACHIV010000001.1"/>
</dbReference>
<keyword evidence="2" id="KW-1185">Reference proteome</keyword>
<dbReference type="EMBL" id="JACHIV010000001">
    <property type="protein sequence ID" value="MBB5071467.1"/>
    <property type="molecule type" value="Genomic_DNA"/>
</dbReference>
<name>A0A840NTF4_9PSEU</name>
<protein>
    <submittedName>
        <fullName evidence="1">Uncharacterized protein</fullName>
    </submittedName>
</protein>
<reference evidence="1 2" key="1">
    <citation type="submission" date="2020-08" db="EMBL/GenBank/DDBJ databases">
        <title>Sequencing the genomes of 1000 actinobacteria strains.</title>
        <authorList>
            <person name="Klenk H.-P."/>
        </authorList>
    </citation>
    <scope>NUCLEOTIDE SEQUENCE [LARGE SCALE GENOMIC DNA]</scope>
    <source>
        <strain evidence="1 2">DSM 45582</strain>
    </source>
</reference>
<dbReference type="Proteomes" id="UP000580474">
    <property type="component" value="Unassembled WGS sequence"/>
</dbReference>
<organism evidence="1 2">
    <name type="scientific">Saccharopolyspora gloriosae</name>
    <dbReference type="NCBI Taxonomy" id="455344"/>
    <lineage>
        <taxon>Bacteria</taxon>
        <taxon>Bacillati</taxon>
        <taxon>Actinomycetota</taxon>
        <taxon>Actinomycetes</taxon>
        <taxon>Pseudonocardiales</taxon>
        <taxon>Pseudonocardiaceae</taxon>
        <taxon>Saccharopolyspora</taxon>
    </lineage>
</organism>
<comment type="caution">
    <text evidence="1">The sequence shown here is derived from an EMBL/GenBank/DDBJ whole genome shotgun (WGS) entry which is preliminary data.</text>
</comment>
<accession>A0A840NTF4</accession>